<dbReference type="RefSeq" id="WP_001176907.1">
    <property type="nucleotide sequence ID" value="NZ_CAWMSS010000002.1"/>
</dbReference>
<accession>A0A2J9VKE2</accession>
<dbReference type="InterPro" id="IPR029787">
    <property type="entry name" value="Nucleotide_cyclase"/>
</dbReference>
<feature type="domain" description="GGDEF" evidence="1">
    <location>
        <begin position="325"/>
        <end position="408"/>
    </location>
</feature>
<dbReference type="InterPro" id="IPR043128">
    <property type="entry name" value="Rev_trsase/Diguanyl_cyclase"/>
</dbReference>
<keyword evidence="4" id="KW-1185">Reference proteome</keyword>
<evidence type="ECO:0000259" key="2">
    <source>
        <dbReference type="Pfam" id="PF18551"/>
    </source>
</evidence>
<dbReference type="InterPro" id="IPR040572">
    <property type="entry name" value="TackOD1"/>
</dbReference>
<reference evidence="3" key="1">
    <citation type="submission" date="2017-12" db="EMBL/GenBank/DDBJ databases">
        <title>FDA dAtabase for Regulatory Grade micrObial Sequences (FDA-ARGOS): Supporting development and validation of Infectious Disease Dx tests.</title>
        <authorList>
            <person name="Hoffmann M."/>
            <person name="Allard M."/>
            <person name="Evans P."/>
            <person name="Brown E."/>
            <person name="Tallon L.J."/>
            <person name="Sadzewicz L."/>
            <person name="Sengamalay N."/>
            <person name="Ott S."/>
            <person name="Godinez A."/>
            <person name="Nagaraj S."/>
            <person name="Vavikolanu K."/>
            <person name="Aluvathingal J."/>
            <person name="Nadendla S."/>
            <person name="Hobson J."/>
            <person name="Sichtig H."/>
        </authorList>
    </citation>
    <scope>NUCLEOTIDE SEQUENCE [LARGE SCALE GENOMIC DNA]</scope>
    <source>
        <strain evidence="3">FDAARGOS_113</strain>
    </source>
</reference>
<dbReference type="EMBL" id="LOSJ02000001">
    <property type="protein sequence ID" value="PNM64249.1"/>
    <property type="molecule type" value="Genomic_DNA"/>
</dbReference>
<dbReference type="InterPro" id="IPR000160">
    <property type="entry name" value="GGDEF_dom"/>
</dbReference>
<dbReference type="AlphaFoldDB" id="A0A2J9VKE2"/>
<feature type="domain" description="Thaumarchaeal output" evidence="2">
    <location>
        <begin position="109"/>
        <end position="286"/>
    </location>
</feature>
<dbReference type="SUPFAM" id="SSF55073">
    <property type="entry name" value="Nucleotide cyclase"/>
    <property type="match status" value="1"/>
</dbReference>
<evidence type="ECO:0000313" key="3">
    <source>
        <dbReference type="EMBL" id="PNM64249.1"/>
    </source>
</evidence>
<dbReference type="STRING" id="674.VM_17060"/>
<gene>
    <name evidence="3" type="ORF">AL544_004875</name>
</gene>
<dbReference type="Pfam" id="PF18551">
    <property type="entry name" value="TackOD1"/>
    <property type="match status" value="1"/>
</dbReference>
<organism evidence="3 4">
    <name type="scientific">Vibrio mimicus</name>
    <dbReference type="NCBI Taxonomy" id="674"/>
    <lineage>
        <taxon>Bacteria</taxon>
        <taxon>Pseudomonadati</taxon>
        <taxon>Pseudomonadota</taxon>
        <taxon>Gammaproteobacteria</taxon>
        <taxon>Vibrionales</taxon>
        <taxon>Vibrionaceae</taxon>
        <taxon>Vibrio</taxon>
    </lineage>
</organism>
<protein>
    <submittedName>
        <fullName evidence="3">Diguanylate cyclase</fullName>
    </submittedName>
</protein>
<name>A0A2J9VKE2_VIBMI</name>
<comment type="caution">
    <text evidence="3">The sequence shown here is derived from an EMBL/GenBank/DDBJ whole genome shotgun (WGS) entry which is preliminary data.</text>
</comment>
<evidence type="ECO:0000313" key="4">
    <source>
        <dbReference type="Proteomes" id="UP000053748"/>
    </source>
</evidence>
<dbReference type="Proteomes" id="UP000053748">
    <property type="component" value="Unassembled WGS sequence"/>
</dbReference>
<proteinExistence type="predicted"/>
<dbReference type="OrthoDB" id="8432393at2"/>
<sequence>MQLQNQIVCLGKEVLLLNKDASCRVIEHIESLPSTYGGLLIIASSPDQDGLLQALHHTRRYWSWLIKVEEESALSGLLSDGVWEEETSLSEWHELQRRLAFFHDPNDCDPLLGWLGLMPNRKLIPLRDSRDPNLYRYPLLDAILPELDSPTRFLAAEANRGLLRAEQLVDRIRLCPSCHSGHLNYVEVCPSCRHIDIREKVSLHCFTCGHVGEQHHFTRGGRLQCPKCLTQLRHIGVDYDRPLETHECNHCHHAFVEAETGVNCLSCETSSQVEQLVIRKILTYTLGEQGEEVLRFGRQLVAPELSLNGKVDKSYFMSLLVWLNKLAQRHDEQHLILALHIPTFEEYLKAFGEAKTFSLTEQLTERLNGMFRETDVCCQYHHDLILVLMPKASLEHLDVLKGKIEDMSRLVESDQFTLDVFAWMLPDPSLTEDGSEWIQQQVSNIYVAG</sequence>
<evidence type="ECO:0000259" key="1">
    <source>
        <dbReference type="Pfam" id="PF00990"/>
    </source>
</evidence>
<dbReference type="Gene3D" id="3.30.70.270">
    <property type="match status" value="1"/>
</dbReference>
<dbReference type="Pfam" id="PF00990">
    <property type="entry name" value="GGDEF"/>
    <property type="match status" value="1"/>
</dbReference>